<dbReference type="RefSeq" id="WP_091228265.1">
    <property type="nucleotide sequence ID" value="NZ_FNBG01000007.1"/>
</dbReference>
<dbReference type="SUPFAM" id="SSF55048">
    <property type="entry name" value="Probable ACP-binding domain of malonyl-CoA ACP transacylase"/>
    <property type="match status" value="1"/>
</dbReference>
<proteinExistence type="predicted"/>
<dbReference type="OrthoDB" id="9805460at2"/>
<dbReference type="SUPFAM" id="SSF52151">
    <property type="entry name" value="FabD/lysophospholipase-like"/>
    <property type="match status" value="1"/>
</dbReference>
<evidence type="ECO:0000256" key="1">
    <source>
        <dbReference type="ARBA" id="ARBA00013258"/>
    </source>
</evidence>
<dbReference type="GO" id="GO:0005829">
    <property type="term" value="C:cytosol"/>
    <property type="evidence" value="ECO:0007669"/>
    <property type="project" value="TreeGrafter"/>
</dbReference>
<dbReference type="InterPro" id="IPR001227">
    <property type="entry name" value="Ac_transferase_dom_sf"/>
</dbReference>
<evidence type="ECO:0000256" key="3">
    <source>
        <dbReference type="ARBA" id="ARBA00023315"/>
    </source>
</evidence>
<gene>
    <name evidence="6" type="ORF">SAMN04488542_10716</name>
</gene>
<comment type="catalytic activity">
    <reaction evidence="4">
        <text>holo-[ACP] + malonyl-CoA = malonyl-[ACP] + CoA</text>
        <dbReference type="Rhea" id="RHEA:41792"/>
        <dbReference type="Rhea" id="RHEA-COMP:9623"/>
        <dbReference type="Rhea" id="RHEA-COMP:9685"/>
        <dbReference type="ChEBI" id="CHEBI:57287"/>
        <dbReference type="ChEBI" id="CHEBI:57384"/>
        <dbReference type="ChEBI" id="CHEBI:64479"/>
        <dbReference type="ChEBI" id="CHEBI:78449"/>
        <dbReference type="EC" id="2.3.1.39"/>
    </reaction>
</comment>
<dbReference type="SMART" id="SM00827">
    <property type="entry name" value="PKS_AT"/>
    <property type="match status" value="1"/>
</dbReference>
<dbReference type="NCBIfam" id="TIGR00128">
    <property type="entry name" value="fabD"/>
    <property type="match status" value="1"/>
</dbReference>
<reference evidence="6 7" key="1">
    <citation type="submission" date="2016-10" db="EMBL/GenBank/DDBJ databases">
        <authorList>
            <person name="de Groot N.N."/>
        </authorList>
    </citation>
    <scope>NUCLEOTIDE SEQUENCE [LARGE SCALE GENOMIC DNA]</scope>
    <source>
        <strain evidence="6 7">DSM 28129</strain>
    </source>
</reference>
<dbReference type="InterPro" id="IPR016035">
    <property type="entry name" value="Acyl_Trfase/lysoPLipase"/>
</dbReference>
<dbReference type="Gene3D" id="3.30.70.250">
    <property type="entry name" value="Malonyl-CoA ACP transacylase, ACP-binding"/>
    <property type="match status" value="1"/>
</dbReference>
<protein>
    <recommendedName>
        <fullName evidence="1">[acyl-carrier-protein] S-malonyltransferase</fullName>
        <ecNumber evidence="1">2.3.1.39</ecNumber>
    </recommendedName>
</protein>
<dbReference type="EMBL" id="FNBG01000007">
    <property type="protein sequence ID" value="SDF19746.1"/>
    <property type="molecule type" value="Genomic_DNA"/>
</dbReference>
<keyword evidence="3" id="KW-0012">Acyltransferase</keyword>
<organism evidence="6 7">
    <name type="scientific">Fontibacillus panacisegetis</name>
    <dbReference type="NCBI Taxonomy" id="670482"/>
    <lineage>
        <taxon>Bacteria</taxon>
        <taxon>Bacillati</taxon>
        <taxon>Bacillota</taxon>
        <taxon>Bacilli</taxon>
        <taxon>Bacillales</taxon>
        <taxon>Paenibacillaceae</taxon>
        <taxon>Fontibacillus</taxon>
    </lineage>
</organism>
<dbReference type="PANTHER" id="PTHR42681:SF1">
    <property type="entry name" value="MALONYL-COA-ACYL CARRIER PROTEIN TRANSACYLASE, MITOCHONDRIAL"/>
    <property type="match status" value="1"/>
</dbReference>
<accession>A0A1G7J4D5</accession>
<dbReference type="PANTHER" id="PTHR42681">
    <property type="entry name" value="MALONYL-COA-ACYL CARRIER PROTEIN TRANSACYLASE, MITOCHONDRIAL"/>
    <property type="match status" value="1"/>
</dbReference>
<evidence type="ECO:0000256" key="4">
    <source>
        <dbReference type="ARBA" id="ARBA00048462"/>
    </source>
</evidence>
<dbReference type="Pfam" id="PF00698">
    <property type="entry name" value="Acyl_transf_1"/>
    <property type="match status" value="1"/>
</dbReference>
<evidence type="ECO:0000256" key="2">
    <source>
        <dbReference type="ARBA" id="ARBA00022679"/>
    </source>
</evidence>
<dbReference type="AlphaFoldDB" id="A0A1G7J4D5"/>
<dbReference type="InterPro" id="IPR014043">
    <property type="entry name" value="Acyl_transferase_dom"/>
</dbReference>
<feature type="domain" description="Malonyl-CoA:ACP transacylase (MAT)" evidence="5">
    <location>
        <begin position="7"/>
        <end position="333"/>
    </location>
</feature>
<dbReference type="Gene3D" id="3.40.366.10">
    <property type="entry name" value="Malonyl-Coenzyme A Acyl Carrier Protein, domain 2"/>
    <property type="match status" value="1"/>
</dbReference>
<dbReference type="EC" id="2.3.1.39" evidence="1"/>
<dbReference type="InterPro" id="IPR050858">
    <property type="entry name" value="Mal-CoA-ACP_Trans/PKS_FabD"/>
</dbReference>
<sequence>MSQAALVFPGQGSQYVGMGKWLLENYFEAREIFEEANEILGMDLRALCLDGSLSELSRTMNAQPAILTVSTIAHRFYMNEIGIQPRFVAGHSLGEYSALVAAGALSFDSALYIVRQRGLLMEESAKDGIGIMVSVKGVRKEWIEQVCREITSDEAPVVVSCYNTSKQYVVSAHRSSAPKLLDILDRNKVGHVPLNVSGPFHSPLMQQAADKLSFILDQCTFQNWNVPVISNLTGRPYISPLDIAHSLLLQMTCPVMWEPSICFMSKQKVNLLIELGPGSVLRNMIKDIPVQIEAFAFDKEEDITRFKNDHMLLHKNTNFINRCLALAVSTPNQNEAEDEYEAGVVQPIRKLKQIHAGFEQDGGVLAEEQKSAACELVRCILQTKGLSEGDIVGNMNELVLSL</sequence>
<evidence type="ECO:0000313" key="6">
    <source>
        <dbReference type="EMBL" id="SDF19746.1"/>
    </source>
</evidence>
<dbReference type="Proteomes" id="UP000198972">
    <property type="component" value="Unassembled WGS sequence"/>
</dbReference>
<keyword evidence="7" id="KW-1185">Reference proteome</keyword>
<evidence type="ECO:0000259" key="5">
    <source>
        <dbReference type="SMART" id="SM00827"/>
    </source>
</evidence>
<dbReference type="InterPro" id="IPR016036">
    <property type="entry name" value="Malonyl_transacylase_ACP-bd"/>
</dbReference>
<dbReference type="InterPro" id="IPR004410">
    <property type="entry name" value="Malonyl_CoA-ACP_transAc_FabD"/>
</dbReference>
<dbReference type="GO" id="GO:0006633">
    <property type="term" value="P:fatty acid biosynthetic process"/>
    <property type="evidence" value="ECO:0007669"/>
    <property type="project" value="TreeGrafter"/>
</dbReference>
<name>A0A1G7J4D5_9BACL</name>
<dbReference type="GO" id="GO:0004314">
    <property type="term" value="F:[acyl-carrier-protein] S-malonyltransferase activity"/>
    <property type="evidence" value="ECO:0007669"/>
    <property type="project" value="UniProtKB-EC"/>
</dbReference>
<evidence type="ECO:0000313" key="7">
    <source>
        <dbReference type="Proteomes" id="UP000198972"/>
    </source>
</evidence>
<keyword evidence="2 6" id="KW-0808">Transferase</keyword>
<dbReference type="STRING" id="670482.SAMN04488542_10716"/>